<gene>
    <name evidence="2" type="ORF">GCM10010831_19000</name>
</gene>
<evidence type="ECO:0008006" key="4">
    <source>
        <dbReference type="Google" id="ProtNLM"/>
    </source>
</evidence>
<protein>
    <recommendedName>
        <fullName evidence="4">Zinc-dependent peptidase</fullName>
    </recommendedName>
</protein>
<dbReference type="Proteomes" id="UP000599688">
    <property type="component" value="Unassembled WGS sequence"/>
</dbReference>
<dbReference type="Gene3D" id="1.10.472.150">
    <property type="entry name" value="Glucose-regulated metallo-peptidase M90, N-terminal domain"/>
    <property type="match status" value="1"/>
</dbReference>
<accession>A0A916ZXH3</accession>
<dbReference type="Gene3D" id="3.40.390.10">
    <property type="entry name" value="Collagenase (Catalytic Domain)"/>
    <property type="match status" value="1"/>
</dbReference>
<comment type="caution">
    <text evidence="2">The sequence shown here is derived from an EMBL/GenBank/DDBJ whole genome shotgun (WGS) entry which is preliminary data.</text>
</comment>
<dbReference type="PANTHER" id="PTHR30164:SF2">
    <property type="entry name" value="PROTEIN MTFA"/>
    <property type="match status" value="1"/>
</dbReference>
<organism evidence="2 3">
    <name type="scientific">Psychroflexus salis</name>
    <dbReference type="NCBI Taxonomy" id="1526574"/>
    <lineage>
        <taxon>Bacteria</taxon>
        <taxon>Pseudomonadati</taxon>
        <taxon>Bacteroidota</taxon>
        <taxon>Flavobacteriia</taxon>
        <taxon>Flavobacteriales</taxon>
        <taxon>Flavobacteriaceae</taxon>
        <taxon>Psychroflexus</taxon>
    </lineage>
</organism>
<dbReference type="InterPro" id="IPR010384">
    <property type="entry name" value="MtfA_fam"/>
</dbReference>
<reference evidence="2 3" key="1">
    <citation type="journal article" date="2014" name="Int. J. Syst. Evol. Microbiol.">
        <title>Complete genome sequence of Corynebacterium casei LMG S-19264T (=DSM 44701T), isolated from a smear-ripened cheese.</title>
        <authorList>
            <consortium name="US DOE Joint Genome Institute (JGI-PGF)"/>
            <person name="Walter F."/>
            <person name="Albersmeier A."/>
            <person name="Kalinowski J."/>
            <person name="Ruckert C."/>
        </authorList>
    </citation>
    <scope>NUCLEOTIDE SEQUENCE [LARGE SCALE GENOMIC DNA]</scope>
    <source>
        <strain evidence="2 3">CGMCC 1.12925</strain>
    </source>
</reference>
<dbReference type="GO" id="GO:0004177">
    <property type="term" value="F:aminopeptidase activity"/>
    <property type="evidence" value="ECO:0007669"/>
    <property type="project" value="TreeGrafter"/>
</dbReference>
<sequence length="304" mass="36711">MTQIINNVLRLFHLDFPFIFIFNEEKVSPLFLQIITAFLVVLVLFIFFYQIISYSESLWVRHISPKPFYLHLYIKKKKLTADQLYILETEFSFYRNLKSKQKIYFQHRVANFMELHQFKGRSGVYVNDKMKILISSTAIMLTFGYRDYMINSLSRFIIYPDVFRSKINKANHKGEFNPAYKAIVFSWKDFMGGYNINNDNFNLGIHEIVHAMHFDFRKPNNDSISAIIFMHYYKKILKLMQTDTNYRERLLKSEYIRNYAFTNNFEFIAVLIESFFETPQEFKSQFPEIYNYVKQMLNFDLYAY</sequence>
<dbReference type="CDD" id="cd20170">
    <property type="entry name" value="Peptidase_M90-like"/>
    <property type="match status" value="1"/>
</dbReference>
<keyword evidence="3" id="KW-1185">Reference proteome</keyword>
<evidence type="ECO:0000313" key="2">
    <source>
        <dbReference type="EMBL" id="GGE17992.1"/>
    </source>
</evidence>
<evidence type="ECO:0000313" key="3">
    <source>
        <dbReference type="Proteomes" id="UP000599688"/>
    </source>
</evidence>
<dbReference type="GO" id="GO:0005829">
    <property type="term" value="C:cytosol"/>
    <property type="evidence" value="ECO:0007669"/>
    <property type="project" value="TreeGrafter"/>
</dbReference>
<dbReference type="InterPro" id="IPR042252">
    <property type="entry name" value="MtfA_N"/>
</dbReference>
<dbReference type="SUPFAM" id="SSF55486">
    <property type="entry name" value="Metalloproteases ('zincins'), catalytic domain"/>
    <property type="match status" value="1"/>
</dbReference>
<keyword evidence="1" id="KW-1133">Transmembrane helix</keyword>
<dbReference type="EMBL" id="BMGL01000010">
    <property type="protein sequence ID" value="GGE17992.1"/>
    <property type="molecule type" value="Genomic_DNA"/>
</dbReference>
<dbReference type="GO" id="GO:0008237">
    <property type="term" value="F:metallopeptidase activity"/>
    <property type="evidence" value="ECO:0007669"/>
    <property type="project" value="InterPro"/>
</dbReference>
<dbReference type="InterPro" id="IPR024079">
    <property type="entry name" value="MetalloPept_cat_dom_sf"/>
</dbReference>
<name>A0A916ZXH3_9FLAO</name>
<keyword evidence="1" id="KW-0812">Transmembrane</keyword>
<feature type="transmembrane region" description="Helical" evidence="1">
    <location>
        <begin position="30"/>
        <end position="52"/>
    </location>
</feature>
<evidence type="ECO:0000256" key="1">
    <source>
        <dbReference type="SAM" id="Phobius"/>
    </source>
</evidence>
<dbReference type="AlphaFoldDB" id="A0A916ZXH3"/>
<keyword evidence="1" id="KW-0472">Membrane</keyword>
<dbReference type="RefSeq" id="WP_188406612.1">
    <property type="nucleotide sequence ID" value="NZ_BMGL01000010.1"/>
</dbReference>
<dbReference type="Pfam" id="PF06167">
    <property type="entry name" value="Peptidase_M90"/>
    <property type="match status" value="1"/>
</dbReference>
<proteinExistence type="predicted"/>
<dbReference type="PANTHER" id="PTHR30164">
    <property type="entry name" value="MTFA PEPTIDASE"/>
    <property type="match status" value="1"/>
</dbReference>